<reference evidence="2" key="2">
    <citation type="submission" date="2025-09" db="UniProtKB">
        <authorList>
            <consortium name="Ensembl"/>
        </authorList>
    </citation>
    <scope>IDENTIFICATION</scope>
</reference>
<protein>
    <submittedName>
        <fullName evidence="2">Uncharacterized protein</fullName>
    </submittedName>
</protein>
<name>A0A8D2NL45_ZOSLA</name>
<proteinExistence type="predicted"/>
<dbReference type="AlphaFoldDB" id="A0A8D2NL45"/>
<organism evidence="2 3">
    <name type="scientific">Zosterops lateralis melanops</name>
    <dbReference type="NCBI Taxonomy" id="1220523"/>
    <lineage>
        <taxon>Eukaryota</taxon>
        <taxon>Metazoa</taxon>
        <taxon>Chordata</taxon>
        <taxon>Craniata</taxon>
        <taxon>Vertebrata</taxon>
        <taxon>Euteleostomi</taxon>
        <taxon>Archelosauria</taxon>
        <taxon>Archosauria</taxon>
        <taxon>Dinosauria</taxon>
        <taxon>Saurischia</taxon>
        <taxon>Theropoda</taxon>
        <taxon>Coelurosauria</taxon>
        <taxon>Aves</taxon>
        <taxon>Neognathae</taxon>
        <taxon>Neoaves</taxon>
        <taxon>Telluraves</taxon>
        <taxon>Australaves</taxon>
        <taxon>Passeriformes</taxon>
        <taxon>Sylvioidea</taxon>
        <taxon>Zosteropidae</taxon>
        <taxon>Zosterops</taxon>
    </lineage>
</organism>
<reference evidence="2" key="1">
    <citation type="submission" date="2025-08" db="UniProtKB">
        <authorList>
            <consortium name="Ensembl"/>
        </authorList>
    </citation>
    <scope>IDENTIFICATION</scope>
</reference>
<sequence length="97" mass="10782">LHQLLGALGAASPRTVLIFLFVFLLIADYMKNRNPKNFPPTPFRLPFLGHIYLLDFKDPAVTVEKVCGWGAVWGRAGGIAATHPWPCRKRENPNPTG</sequence>
<keyword evidence="1" id="KW-1133">Transmembrane helix</keyword>
<evidence type="ECO:0000256" key="1">
    <source>
        <dbReference type="SAM" id="Phobius"/>
    </source>
</evidence>
<keyword evidence="1" id="KW-0472">Membrane</keyword>
<keyword evidence="1" id="KW-0812">Transmembrane</keyword>
<dbReference type="Proteomes" id="UP000694401">
    <property type="component" value="Unassembled WGS sequence"/>
</dbReference>
<evidence type="ECO:0000313" key="3">
    <source>
        <dbReference type="Proteomes" id="UP000694401"/>
    </source>
</evidence>
<evidence type="ECO:0000313" key="2">
    <source>
        <dbReference type="Ensembl" id="ENSZLMP00000001285.1"/>
    </source>
</evidence>
<dbReference type="Ensembl" id="ENSZLMT00000001346.1">
    <property type="protein sequence ID" value="ENSZLMP00000001285.1"/>
    <property type="gene ID" value="ENSZLMG00000001011.1"/>
</dbReference>
<feature type="transmembrane region" description="Helical" evidence="1">
    <location>
        <begin position="6"/>
        <end position="27"/>
    </location>
</feature>
<keyword evidence="3" id="KW-1185">Reference proteome</keyword>
<accession>A0A8D2NL45</accession>